<evidence type="ECO:0000313" key="1">
    <source>
        <dbReference type="EMBL" id="KAK3764754.1"/>
    </source>
</evidence>
<organism evidence="1 2">
    <name type="scientific">Elysia crispata</name>
    <name type="common">lettuce slug</name>
    <dbReference type="NCBI Taxonomy" id="231223"/>
    <lineage>
        <taxon>Eukaryota</taxon>
        <taxon>Metazoa</taxon>
        <taxon>Spiralia</taxon>
        <taxon>Lophotrochozoa</taxon>
        <taxon>Mollusca</taxon>
        <taxon>Gastropoda</taxon>
        <taxon>Heterobranchia</taxon>
        <taxon>Euthyneura</taxon>
        <taxon>Panpulmonata</taxon>
        <taxon>Sacoglossa</taxon>
        <taxon>Placobranchoidea</taxon>
        <taxon>Plakobranchidae</taxon>
        <taxon>Elysia</taxon>
    </lineage>
</organism>
<sequence>MCLQVWRTPITEGLLGQAQKKAEKSPAANDSLEKMIGRIQSRRSSENFGNLQKIFEKMENDESNIYIFLAKKTKQLSRETQEWMEDEVVMRVYMEARQKDRAQERRQERKWHPTQLTLAIIDMPCPLQ</sequence>
<evidence type="ECO:0000313" key="2">
    <source>
        <dbReference type="Proteomes" id="UP001283361"/>
    </source>
</evidence>
<dbReference type="AlphaFoldDB" id="A0AAE0Z8I9"/>
<proteinExistence type="predicted"/>
<name>A0AAE0Z8I9_9GAST</name>
<accession>A0AAE0Z8I9</accession>
<dbReference type="EMBL" id="JAWDGP010004407">
    <property type="protein sequence ID" value="KAK3764754.1"/>
    <property type="molecule type" value="Genomic_DNA"/>
</dbReference>
<comment type="caution">
    <text evidence="1">The sequence shown here is derived from an EMBL/GenBank/DDBJ whole genome shotgun (WGS) entry which is preliminary data.</text>
</comment>
<reference evidence="1" key="1">
    <citation type="journal article" date="2023" name="G3 (Bethesda)">
        <title>A reference genome for the long-term kleptoplast-retaining sea slug Elysia crispata morphotype clarki.</title>
        <authorList>
            <person name="Eastman K.E."/>
            <person name="Pendleton A.L."/>
            <person name="Shaikh M.A."/>
            <person name="Suttiyut T."/>
            <person name="Ogas R."/>
            <person name="Tomko P."/>
            <person name="Gavelis G."/>
            <person name="Widhalm J.R."/>
            <person name="Wisecaver J.H."/>
        </authorList>
    </citation>
    <scope>NUCLEOTIDE SEQUENCE</scope>
    <source>
        <strain evidence="1">ECLA1</strain>
    </source>
</reference>
<gene>
    <name evidence="1" type="ORF">RRG08_056518</name>
</gene>
<dbReference type="Proteomes" id="UP001283361">
    <property type="component" value="Unassembled WGS sequence"/>
</dbReference>
<protein>
    <submittedName>
        <fullName evidence="1">Uncharacterized protein</fullName>
    </submittedName>
</protein>
<keyword evidence="2" id="KW-1185">Reference proteome</keyword>